<feature type="transmembrane region" description="Helical" evidence="2">
    <location>
        <begin position="41"/>
        <end position="60"/>
    </location>
</feature>
<organism evidence="3 4">
    <name type="scientific">Meloidogyne enterolobii</name>
    <name type="common">Root-knot nematode worm</name>
    <name type="synonym">Meloidogyne mayaguensis</name>
    <dbReference type="NCBI Taxonomy" id="390850"/>
    <lineage>
        <taxon>Eukaryota</taxon>
        <taxon>Metazoa</taxon>
        <taxon>Ecdysozoa</taxon>
        <taxon>Nematoda</taxon>
        <taxon>Chromadorea</taxon>
        <taxon>Rhabditida</taxon>
        <taxon>Tylenchina</taxon>
        <taxon>Tylenchomorpha</taxon>
        <taxon>Tylenchoidea</taxon>
        <taxon>Meloidogynidae</taxon>
        <taxon>Meloidogyninae</taxon>
        <taxon>Meloidogyne</taxon>
    </lineage>
</organism>
<keyword evidence="2" id="KW-0472">Membrane</keyword>
<proteinExistence type="predicted"/>
<evidence type="ECO:0000313" key="3">
    <source>
        <dbReference type="EMBL" id="CAD2189758.1"/>
    </source>
</evidence>
<sequence>MCFHVVFRSINVFPLSQTEKLQLTSTFQHCIINRKAKKRAMWIYLLTTFCILIALFKLIFDHSLIFIKGERKRSFDYFDQQQTSLATYIELEDEFNNSEKNSGKLNNKKSKEQKLTKTTNISIKKRPPKK</sequence>
<comment type="caution">
    <text evidence="3">The sequence shown here is derived from an EMBL/GenBank/DDBJ whole genome shotgun (WGS) entry which is preliminary data.</text>
</comment>
<evidence type="ECO:0000256" key="1">
    <source>
        <dbReference type="SAM" id="MobiDB-lite"/>
    </source>
</evidence>
<dbReference type="AlphaFoldDB" id="A0A6V7WRU2"/>
<evidence type="ECO:0000256" key="2">
    <source>
        <dbReference type="SAM" id="Phobius"/>
    </source>
</evidence>
<dbReference type="Proteomes" id="UP000580250">
    <property type="component" value="Unassembled WGS sequence"/>
</dbReference>
<keyword evidence="2" id="KW-0812">Transmembrane</keyword>
<gene>
    <name evidence="3" type="ORF">MENT_LOCUS42499</name>
</gene>
<reference evidence="3 4" key="1">
    <citation type="submission" date="2020-08" db="EMBL/GenBank/DDBJ databases">
        <authorList>
            <person name="Koutsovoulos G."/>
            <person name="Danchin GJ E."/>
        </authorList>
    </citation>
    <scope>NUCLEOTIDE SEQUENCE [LARGE SCALE GENOMIC DNA]</scope>
</reference>
<feature type="region of interest" description="Disordered" evidence="1">
    <location>
        <begin position="98"/>
        <end position="130"/>
    </location>
</feature>
<accession>A0A6V7WRU2</accession>
<name>A0A6V7WRU2_MELEN</name>
<protein>
    <submittedName>
        <fullName evidence="3">Uncharacterized protein</fullName>
    </submittedName>
</protein>
<dbReference type="EMBL" id="CAJEWN010000769">
    <property type="protein sequence ID" value="CAD2189758.1"/>
    <property type="molecule type" value="Genomic_DNA"/>
</dbReference>
<evidence type="ECO:0000313" key="4">
    <source>
        <dbReference type="Proteomes" id="UP000580250"/>
    </source>
</evidence>
<keyword evidence="2" id="KW-1133">Transmembrane helix</keyword>